<keyword evidence="4" id="KW-1185">Reference proteome</keyword>
<accession>D2V8M5</accession>
<evidence type="ECO:0000313" key="3">
    <source>
        <dbReference type="EMBL" id="EFC46830.1"/>
    </source>
</evidence>
<evidence type="ECO:0000313" key="4">
    <source>
        <dbReference type="Proteomes" id="UP000006671"/>
    </source>
</evidence>
<protein>
    <submittedName>
        <fullName evidence="3">Uncharacterized protein</fullName>
    </submittedName>
</protein>
<proteinExistence type="predicted"/>
<gene>
    <name evidence="3" type="ORF">NAEGRDRAFT_79015</name>
</gene>
<dbReference type="VEuPathDB" id="AmoebaDB:NAEGRDRAFT_79015"/>
<reference evidence="3 4" key="1">
    <citation type="journal article" date="2010" name="Cell">
        <title>The genome of Naegleria gruberi illuminates early eukaryotic versatility.</title>
        <authorList>
            <person name="Fritz-Laylin L.K."/>
            <person name="Prochnik S.E."/>
            <person name="Ginger M.L."/>
            <person name="Dacks J.B."/>
            <person name="Carpenter M.L."/>
            <person name="Field M.C."/>
            <person name="Kuo A."/>
            <person name="Paredez A."/>
            <person name="Chapman J."/>
            <person name="Pham J."/>
            <person name="Shu S."/>
            <person name="Neupane R."/>
            <person name="Cipriano M."/>
            <person name="Mancuso J."/>
            <person name="Tu H."/>
            <person name="Salamov A."/>
            <person name="Lindquist E."/>
            <person name="Shapiro H."/>
            <person name="Lucas S."/>
            <person name="Grigoriev I.V."/>
            <person name="Cande W.Z."/>
            <person name="Fulton C."/>
            <person name="Rokhsar D.S."/>
            <person name="Dawson S.C."/>
        </authorList>
    </citation>
    <scope>NUCLEOTIDE SEQUENCE [LARGE SCALE GENOMIC DNA]</scope>
    <source>
        <strain evidence="3 4">NEG-M</strain>
    </source>
</reference>
<sequence>MSNTEYLIHSDQLGDEPTVRPSSASVFQPQPVYYSNNAGNHSSFNSLPPPNHYPNPQQTNSTPFNPSVTNFKNWKLACGITSIIITVMGGLLSVHHFIAMIVWYAKQVPLFGTSNLFLIPMDICILLIGVCGIIGVFKQNETAAKFHAFGVTFGSIFVFFTFFIFSLPSFFAGSASSQLYYDGIISLLFYMIDIPVGIIGSIVGHMYLKVLQLVQVKKQQLDAVQYPSASNVGISGTTSAHVTPNGF</sequence>
<organism evidence="4">
    <name type="scientific">Naegleria gruberi</name>
    <name type="common">Amoeba</name>
    <dbReference type="NCBI Taxonomy" id="5762"/>
    <lineage>
        <taxon>Eukaryota</taxon>
        <taxon>Discoba</taxon>
        <taxon>Heterolobosea</taxon>
        <taxon>Tetramitia</taxon>
        <taxon>Eutetramitia</taxon>
        <taxon>Vahlkampfiidae</taxon>
        <taxon>Naegleria</taxon>
    </lineage>
</organism>
<dbReference type="AlphaFoldDB" id="D2V8M5"/>
<feature type="transmembrane region" description="Helical" evidence="2">
    <location>
        <begin position="117"/>
        <end position="137"/>
    </location>
</feature>
<keyword evidence="2" id="KW-0812">Transmembrane</keyword>
<dbReference type="Proteomes" id="UP000006671">
    <property type="component" value="Unassembled WGS sequence"/>
</dbReference>
<dbReference type="GeneID" id="8860040"/>
<feature type="transmembrane region" description="Helical" evidence="2">
    <location>
        <begin position="184"/>
        <end position="208"/>
    </location>
</feature>
<keyword evidence="2" id="KW-1133">Transmembrane helix</keyword>
<dbReference type="KEGG" id="ngr:NAEGRDRAFT_79015"/>
<feature type="region of interest" description="Disordered" evidence="1">
    <location>
        <begin position="1"/>
        <end position="23"/>
    </location>
</feature>
<feature type="transmembrane region" description="Helical" evidence="2">
    <location>
        <begin position="149"/>
        <end position="172"/>
    </location>
</feature>
<dbReference type="RefSeq" id="XP_002679574.1">
    <property type="nucleotide sequence ID" value="XM_002679528.1"/>
</dbReference>
<feature type="transmembrane region" description="Helical" evidence="2">
    <location>
        <begin position="76"/>
        <end position="105"/>
    </location>
</feature>
<name>D2V8M5_NAEGR</name>
<evidence type="ECO:0000256" key="1">
    <source>
        <dbReference type="SAM" id="MobiDB-lite"/>
    </source>
</evidence>
<dbReference type="EMBL" id="GG738857">
    <property type="protein sequence ID" value="EFC46830.1"/>
    <property type="molecule type" value="Genomic_DNA"/>
</dbReference>
<evidence type="ECO:0000256" key="2">
    <source>
        <dbReference type="SAM" id="Phobius"/>
    </source>
</evidence>
<dbReference type="InParanoid" id="D2V8M5"/>
<keyword evidence="2" id="KW-0472">Membrane</keyword>
<dbReference type="OrthoDB" id="10363682at2759"/>